<dbReference type="EMBL" id="JAGQHS010000397">
    <property type="protein sequence ID" value="MCA9759573.1"/>
    <property type="molecule type" value="Genomic_DNA"/>
</dbReference>
<evidence type="ECO:0000313" key="2">
    <source>
        <dbReference type="Proteomes" id="UP000739538"/>
    </source>
</evidence>
<accession>A0A956NKP4</accession>
<organism evidence="1 2">
    <name type="scientific">Eiseniibacteriota bacterium</name>
    <dbReference type="NCBI Taxonomy" id="2212470"/>
    <lineage>
        <taxon>Bacteria</taxon>
        <taxon>Candidatus Eiseniibacteriota</taxon>
    </lineage>
</organism>
<reference evidence="1" key="2">
    <citation type="journal article" date="2021" name="Microbiome">
        <title>Successional dynamics and alternative stable states in a saline activated sludge microbial community over 9 years.</title>
        <authorList>
            <person name="Wang Y."/>
            <person name="Ye J."/>
            <person name="Ju F."/>
            <person name="Liu L."/>
            <person name="Boyd J.A."/>
            <person name="Deng Y."/>
            <person name="Parks D.H."/>
            <person name="Jiang X."/>
            <person name="Yin X."/>
            <person name="Woodcroft B.J."/>
            <person name="Tyson G.W."/>
            <person name="Hugenholtz P."/>
            <person name="Polz M.F."/>
            <person name="Zhang T."/>
        </authorList>
    </citation>
    <scope>NUCLEOTIDE SEQUENCE</scope>
    <source>
        <strain evidence="1">HKST-UBA02</strain>
    </source>
</reference>
<evidence type="ECO:0000313" key="1">
    <source>
        <dbReference type="EMBL" id="MCA9759573.1"/>
    </source>
</evidence>
<name>A0A956NKP4_UNCEI</name>
<comment type="caution">
    <text evidence="1">The sequence shown here is derived from an EMBL/GenBank/DDBJ whole genome shotgun (WGS) entry which is preliminary data.</text>
</comment>
<sequence length="101" mass="11210">MPHGPVAGCFRDRQSQTGPVGLVCAAPFDEAEPLLLRERYGYARPSGYHRIAARFLYTLQVARLPDPEPDDAVGQWRIRVGHLLARQSFQWVGPPGLKVAS</sequence>
<dbReference type="Proteomes" id="UP000739538">
    <property type="component" value="Unassembled WGS sequence"/>
</dbReference>
<dbReference type="AlphaFoldDB" id="A0A956NKP4"/>
<protein>
    <submittedName>
        <fullName evidence="1">Uncharacterized protein</fullName>
    </submittedName>
</protein>
<gene>
    <name evidence="1" type="ORF">KDA27_27505</name>
</gene>
<reference evidence="1" key="1">
    <citation type="submission" date="2020-04" db="EMBL/GenBank/DDBJ databases">
        <authorList>
            <person name="Zhang T."/>
        </authorList>
    </citation>
    <scope>NUCLEOTIDE SEQUENCE</scope>
    <source>
        <strain evidence="1">HKST-UBA02</strain>
    </source>
</reference>
<proteinExistence type="predicted"/>